<dbReference type="Proteomes" id="UP000541426">
    <property type="component" value="Unassembled WGS sequence"/>
</dbReference>
<keyword evidence="2" id="KW-1133">Transmembrane helix</keyword>
<dbReference type="InterPro" id="IPR008523">
    <property type="entry name" value="DUF805"/>
</dbReference>
<protein>
    <submittedName>
        <fullName evidence="3">Uncharacterized membrane protein YhaH (DUF805 family)</fullName>
    </submittedName>
</protein>
<proteinExistence type="predicted"/>
<organism evidence="3 4">
    <name type="scientific">Sagittula marina</name>
    <dbReference type="NCBI Taxonomy" id="943940"/>
    <lineage>
        <taxon>Bacteria</taxon>
        <taxon>Pseudomonadati</taxon>
        <taxon>Pseudomonadota</taxon>
        <taxon>Alphaproteobacteria</taxon>
        <taxon>Rhodobacterales</taxon>
        <taxon>Roseobacteraceae</taxon>
        <taxon>Sagittula</taxon>
    </lineage>
</organism>
<evidence type="ECO:0000313" key="3">
    <source>
        <dbReference type="EMBL" id="MBB3984758.1"/>
    </source>
</evidence>
<evidence type="ECO:0000256" key="1">
    <source>
        <dbReference type="SAM" id="MobiDB-lite"/>
    </source>
</evidence>
<evidence type="ECO:0000313" key="4">
    <source>
        <dbReference type="Proteomes" id="UP000541426"/>
    </source>
</evidence>
<dbReference type="AlphaFoldDB" id="A0A7W6DKJ3"/>
<dbReference type="RefSeq" id="WP_183963647.1">
    <property type="nucleotide sequence ID" value="NZ_BAABBZ010000014.1"/>
</dbReference>
<keyword evidence="4" id="KW-1185">Reference proteome</keyword>
<feature type="region of interest" description="Disordered" evidence="1">
    <location>
        <begin position="120"/>
        <end position="156"/>
    </location>
</feature>
<name>A0A7W6DKJ3_9RHOB</name>
<feature type="transmembrane region" description="Helical" evidence="2">
    <location>
        <begin position="54"/>
        <end position="76"/>
    </location>
</feature>
<keyword evidence="2" id="KW-0472">Membrane</keyword>
<sequence>MVPPHTAFARFFTRALDFSGRSSRAEFWWAQTLFLLILVSLVAANLVSVMHTGVMLPGFLAAMPIISPLLMIPQLSSQARRLHDTGRSALWLLVGLVPLIGGAILLVMFALPSDRDNRFGPAPDEDAARTMPTGLSDTAEPAAKRSRKRNRRPTAWDGYAMLTQLDLPPSPQMQAARKAEVSDYYRRNILKKSEIPAG</sequence>
<keyword evidence="2" id="KW-0812">Transmembrane</keyword>
<dbReference type="GO" id="GO:0005886">
    <property type="term" value="C:plasma membrane"/>
    <property type="evidence" value="ECO:0007669"/>
    <property type="project" value="TreeGrafter"/>
</dbReference>
<gene>
    <name evidence="3" type="ORF">GGQ68_001074</name>
</gene>
<dbReference type="Pfam" id="PF05656">
    <property type="entry name" value="DUF805"/>
    <property type="match status" value="1"/>
</dbReference>
<comment type="caution">
    <text evidence="3">The sequence shown here is derived from an EMBL/GenBank/DDBJ whole genome shotgun (WGS) entry which is preliminary data.</text>
</comment>
<dbReference type="PANTHER" id="PTHR34980:SF2">
    <property type="entry name" value="INNER MEMBRANE PROTEIN YHAH-RELATED"/>
    <property type="match status" value="1"/>
</dbReference>
<dbReference type="EMBL" id="JACIEJ010000002">
    <property type="protein sequence ID" value="MBB3984758.1"/>
    <property type="molecule type" value="Genomic_DNA"/>
</dbReference>
<feature type="transmembrane region" description="Helical" evidence="2">
    <location>
        <begin position="27"/>
        <end position="47"/>
    </location>
</feature>
<reference evidence="3 4" key="1">
    <citation type="submission" date="2020-08" db="EMBL/GenBank/DDBJ databases">
        <title>Genomic Encyclopedia of Type Strains, Phase IV (KMG-IV): sequencing the most valuable type-strain genomes for metagenomic binning, comparative biology and taxonomic classification.</title>
        <authorList>
            <person name="Goeker M."/>
        </authorList>
    </citation>
    <scope>NUCLEOTIDE SEQUENCE [LARGE SCALE GENOMIC DNA]</scope>
    <source>
        <strain evidence="3 4">DSM 102235</strain>
    </source>
</reference>
<evidence type="ECO:0000256" key="2">
    <source>
        <dbReference type="SAM" id="Phobius"/>
    </source>
</evidence>
<feature type="transmembrane region" description="Helical" evidence="2">
    <location>
        <begin position="88"/>
        <end position="111"/>
    </location>
</feature>
<accession>A0A7W6DKJ3</accession>
<dbReference type="PANTHER" id="PTHR34980">
    <property type="entry name" value="INNER MEMBRANE PROTEIN-RELATED-RELATED"/>
    <property type="match status" value="1"/>
</dbReference>